<evidence type="ECO:0000313" key="3">
    <source>
        <dbReference type="Proteomes" id="UP000501534"/>
    </source>
</evidence>
<dbReference type="KEGG" id="uru:DSM104443_01225"/>
<reference evidence="2 3" key="1">
    <citation type="submission" date="2020-04" db="EMBL/GenBank/DDBJ databases">
        <title>Usitatibacter rugosus gen. nov., sp. nov. and Usitatibacter palustris sp. nov., novel members of Usitatibacteraceae fam. nov. within the order Nitrosomonadales isolated from soil.</title>
        <authorList>
            <person name="Huber K.J."/>
            <person name="Neumann-Schaal M."/>
            <person name="Geppert A."/>
            <person name="Luckner M."/>
            <person name="Wanner G."/>
            <person name="Overmann J."/>
        </authorList>
    </citation>
    <scope>NUCLEOTIDE SEQUENCE [LARGE SCALE GENOMIC DNA]</scope>
    <source>
        <strain evidence="2 3">0125_3</strain>
    </source>
</reference>
<dbReference type="AlphaFoldDB" id="A0A6M4GSD9"/>
<dbReference type="PANTHER" id="PTHR43433">
    <property type="entry name" value="HYDROLASE, ALPHA/BETA FOLD FAMILY PROTEIN"/>
    <property type="match status" value="1"/>
</dbReference>
<dbReference type="RefSeq" id="WP_171090493.1">
    <property type="nucleotide sequence ID" value="NZ_CP053069.1"/>
</dbReference>
<sequence length="322" mass="34365">MPSVSANGVSIEYETLGDPSNPSILLVMGLGANMRLWPSALCEKLAAAGFHVVRMDNRDAGRSTQLDFLGTPNIPKEAIKYLLRLPIHSPYSLDDMAADTAEFIDALGLVKPHVIGASMGGMIVQNLAALFPERISTMTSVMSTTGSRKLPKPERRAFKALLSPPAKPGDYESSVRHLMFLLRVIGSRTHPSPEAELRAFCERHVSQGSNPAGAARQILAIASAGDRTKTVAKIRVPSLVLHGDEDPLLRPPCGADTARVIREAGGSVKHVVVKGMGHDLPTVLHDELVGHIVEHIKSQGSDSFIRVGSAGLMPGDDSNKGV</sequence>
<evidence type="ECO:0000313" key="2">
    <source>
        <dbReference type="EMBL" id="QJR10171.1"/>
    </source>
</evidence>
<dbReference type="InterPro" id="IPR050471">
    <property type="entry name" value="AB_hydrolase"/>
</dbReference>
<dbReference type="GO" id="GO:0102530">
    <property type="term" value="F:aclacinomycin T methylesterase activity"/>
    <property type="evidence" value="ECO:0007669"/>
    <property type="project" value="UniProtKB-EC"/>
</dbReference>
<feature type="domain" description="AB hydrolase-1" evidence="1">
    <location>
        <begin position="22"/>
        <end position="251"/>
    </location>
</feature>
<gene>
    <name evidence="2" type="primary">rdmC</name>
    <name evidence="2" type="ORF">DSM104443_01225</name>
</gene>
<name>A0A6M4GSD9_9PROT</name>
<protein>
    <submittedName>
        <fullName evidence="2">Aclacinomycin methylesterase RdmC</fullName>
        <ecNumber evidence="2">3.1.1.95</ecNumber>
    </submittedName>
</protein>
<evidence type="ECO:0000259" key="1">
    <source>
        <dbReference type="Pfam" id="PF00561"/>
    </source>
</evidence>
<dbReference type="Pfam" id="PF00561">
    <property type="entry name" value="Abhydrolase_1"/>
    <property type="match status" value="1"/>
</dbReference>
<dbReference type="PANTHER" id="PTHR43433:SF5">
    <property type="entry name" value="AB HYDROLASE-1 DOMAIN-CONTAINING PROTEIN"/>
    <property type="match status" value="1"/>
</dbReference>
<keyword evidence="2" id="KW-0378">Hydrolase</keyword>
<keyword evidence="3" id="KW-1185">Reference proteome</keyword>
<dbReference type="SUPFAM" id="SSF53474">
    <property type="entry name" value="alpha/beta-Hydrolases"/>
    <property type="match status" value="1"/>
</dbReference>
<dbReference type="EC" id="3.1.1.95" evidence="2"/>
<dbReference type="EMBL" id="CP053069">
    <property type="protein sequence ID" value="QJR10171.1"/>
    <property type="molecule type" value="Genomic_DNA"/>
</dbReference>
<dbReference type="Gene3D" id="3.40.50.1820">
    <property type="entry name" value="alpha/beta hydrolase"/>
    <property type="match status" value="1"/>
</dbReference>
<dbReference type="Proteomes" id="UP000501534">
    <property type="component" value="Chromosome"/>
</dbReference>
<dbReference type="GO" id="GO:0004806">
    <property type="term" value="F:triacylglycerol lipase activity"/>
    <property type="evidence" value="ECO:0007669"/>
    <property type="project" value="TreeGrafter"/>
</dbReference>
<dbReference type="InterPro" id="IPR029058">
    <property type="entry name" value="AB_hydrolase_fold"/>
</dbReference>
<dbReference type="InterPro" id="IPR000073">
    <property type="entry name" value="AB_hydrolase_1"/>
</dbReference>
<organism evidence="2 3">
    <name type="scientific">Usitatibacter rugosus</name>
    <dbReference type="NCBI Taxonomy" id="2732067"/>
    <lineage>
        <taxon>Bacteria</taxon>
        <taxon>Pseudomonadati</taxon>
        <taxon>Pseudomonadota</taxon>
        <taxon>Betaproteobacteria</taxon>
        <taxon>Nitrosomonadales</taxon>
        <taxon>Usitatibacteraceae</taxon>
        <taxon>Usitatibacter</taxon>
    </lineage>
</organism>
<dbReference type="GO" id="GO:0046503">
    <property type="term" value="P:glycerolipid catabolic process"/>
    <property type="evidence" value="ECO:0007669"/>
    <property type="project" value="TreeGrafter"/>
</dbReference>
<accession>A0A6M4GSD9</accession>
<proteinExistence type="predicted"/>